<reference evidence="2 3" key="1">
    <citation type="submission" date="2018-06" db="EMBL/GenBank/DDBJ databases">
        <title>Genome analysis of cellulolytic fungus Trichoderma lentiforme CFAM-422.</title>
        <authorList>
            <person name="Steindorff A.S."/>
            <person name="Formighieri E.F."/>
            <person name="Midorikawa G.E.O."/>
            <person name="Tamietti M.S."/>
            <person name="Ramos E.Z."/>
            <person name="Silva A.S."/>
            <person name="Bon E.P.S."/>
            <person name="Mendes T.D."/>
            <person name="Damaso M.C.T."/>
            <person name="Favaro L.C.L."/>
        </authorList>
    </citation>
    <scope>NUCLEOTIDE SEQUENCE [LARGE SCALE GENOMIC DNA]</scope>
    <source>
        <strain evidence="2 3">CFAM-422</strain>
    </source>
</reference>
<dbReference type="EMBL" id="QLNT01000010">
    <property type="protein sequence ID" value="KAF3071677.1"/>
    <property type="molecule type" value="Genomic_DNA"/>
</dbReference>
<organism evidence="2 3">
    <name type="scientific">Trichoderma lentiforme</name>
    <dbReference type="NCBI Taxonomy" id="1567552"/>
    <lineage>
        <taxon>Eukaryota</taxon>
        <taxon>Fungi</taxon>
        <taxon>Dikarya</taxon>
        <taxon>Ascomycota</taxon>
        <taxon>Pezizomycotina</taxon>
        <taxon>Sordariomycetes</taxon>
        <taxon>Hypocreomycetidae</taxon>
        <taxon>Hypocreales</taxon>
        <taxon>Hypocreaceae</taxon>
        <taxon>Trichoderma</taxon>
    </lineage>
</organism>
<sequence length="123" mass="14177">MCTYSSRFELGDAIYTQCDLAAHQITDSNRLSKTPSRASADSQTSNTPLSTFTYAKDESNNITKYLKRHFEKTYKEDVKTWTPAMVAEFKRNFAISDSTGTISHTVKEIEEYKIIPLTQRYNW</sequence>
<dbReference type="AlphaFoldDB" id="A0A9P4XGA6"/>
<name>A0A9P4XGA6_9HYPO</name>
<accession>A0A9P4XGA6</accession>
<protein>
    <submittedName>
        <fullName evidence="2">Uncharacterized protein</fullName>
    </submittedName>
</protein>
<feature type="region of interest" description="Disordered" evidence="1">
    <location>
        <begin position="29"/>
        <end position="51"/>
    </location>
</feature>
<comment type="caution">
    <text evidence="2">The sequence shown here is derived from an EMBL/GenBank/DDBJ whole genome shotgun (WGS) entry which is preliminary data.</text>
</comment>
<proteinExistence type="predicted"/>
<evidence type="ECO:0000313" key="2">
    <source>
        <dbReference type="EMBL" id="KAF3071677.1"/>
    </source>
</evidence>
<evidence type="ECO:0000313" key="3">
    <source>
        <dbReference type="Proteomes" id="UP000801864"/>
    </source>
</evidence>
<dbReference type="Proteomes" id="UP000801864">
    <property type="component" value="Unassembled WGS sequence"/>
</dbReference>
<gene>
    <name evidence="2" type="ORF">CFAM422_006381</name>
</gene>
<evidence type="ECO:0000256" key="1">
    <source>
        <dbReference type="SAM" id="MobiDB-lite"/>
    </source>
</evidence>
<keyword evidence="3" id="KW-1185">Reference proteome</keyword>